<proteinExistence type="predicted"/>
<dbReference type="InterPro" id="IPR000182">
    <property type="entry name" value="GNAT_dom"/>
</dbReference>
<dbReference type="CDD" id="cd04301">
    <property type="entry name" value="NAT_SF"/>
    <property type="match status" value="1"/>
</dbReference>
<dbReference type="PANTHER" id="PTHR41700:SF1">
    <property type="entry name" value="N-ACETYLTRANSFERASE DOMAIN-CONTAINING PROTEIN"/>
    <property type="match status" value="1"/>
</dbReference>
<protein>
    <submittedName>
        <fullName evidence="2">Unannotated protein</fullName>
    </submittedName>
</protein>
<sequence length="238" mass="26242">MSNIKVLELKSLPEQSAGREIFDITWPVIGGTEITPNLMQAFVHNGAYFVGAYDGEKIVGATFGFIGTAGGIHLHSHMAAVLVDYRDRGIGALMKRHQLTWAYEHKIPFITWTFDPLVKRNAKLNILKLGVEVASYHPNFYGVMPDLINAGDDSDRLMAKWVVGPTSPNEKSLTTTIPESAITISVPEDIVKLRETNLAEAKSARVRVREEFLAAFKDGYKVMGFSDDAGYVLTKGAK</sequence>
<evidence type="ECO:0000313" key="2">
    <source>
        <dbReference type="EMBL" id="CAB4980108.1"/>
    </source>
</evidence>
<feature type="domain" description="N-acetyltransferase" evidence="1">
    <location>
        <begin position="4"/>
        <end position="163"/>
    </location>
</feature>
<accession>A0A6J7MJF6</accession>
<dbReference type="GO" id="GO:0016747">
    <property type="term" value="F:acyltransferase activity, transferring groups other than amino-acyl groups"/>
    <property type="evidence" value="ECO:0007669"/>
    <property type="project" value="InterPro"/>
</dbReference>
<dbReference type="PANTHER" id="PTHR41700">
    <property type="entry name" value="GCN5-RELATED N-ACETYLTRANSFERASE"/>
    <property type="match status" value="1"/>
</dbReference>
<reference evidence="2" key="1">
    <citation type="submission" date="2020-05" db="EMBL/GenBank/DDBJ databases">
        <authorList>
            <person name="Chiriac C."/>
            <person name="Salcher M."/>
            <person name="Ghai R."/>
            <person name="Kavagutti S V."/>
        </authorList>
    </citation>
    <scope>NUCLEOTIDE SEQUENCE</scope>
</reference>
<dbReference type="EMBL" id="CAFBOI010000075">
    <property type="protein sequence ID" value="CAB4980108.1"/>
    <property type="molecule type" value="Genomic_DNA"/>
</dbReference>
<dbReference type="PROSITE" id="PS51186">
    <property type="entry name" value="GNAT"/>
    <property type="match status" value="1"/>
</dbReference>
<gene>
    <name evidence="2" type="ORF">UFOPK3948_00693</name>
</gene>
<dbReference type="SUPFAM" id="SSF55729">
    <property type="entry name" value="Acyl-CoA N-acyltransferases (Nat)"/>
    <property type="match status" value="1"/>
</dbReference>
<dbReference type="InterPro" id="IPR016181">
    <property type="entry name" value="Acyl_CoA_acyltransferase"/>
</dbReference>
<dbReference type="Pfam" id="PF00583">
    <property type="entry name" value="Acetyltransf_1"/>
    <property type="match status" value="1"/>
</dbReference>
<dbReference type="AlphaFoldDB" id="A0A6J7MJF6"/>
<evidence type="ECO:0000259" key="1">
    <source>
        <dbReference type="PROSITE" id="PS51186"/>
    </source>
</evidence>
<dbReference type="InterPro" id="IPR038764">
    <property type="entry name" value="GNAT_N_AcTrfase_prd"/>
</dbReference>
<organism evidence="2">
    <name type="scientific">freshwater metagenome</name>
    <dbReference type="NCBI Taxonomy" id="449393"/>
    <lineage>
        <taxon>unclassified sequences</taxon>
        <taxon>metagenomes</taxon>
        <taxon>ecological metagenomes</taxon>
    </lineage>
</organism>
<name>A0A6J7MJF6_9ZZZZ</name>
<dbReference type="Gene3D" id="3.40.630.30">
    <property type="match status" value="1"/>
</dbReference>